<evidence type="ECO:0000259" key="1">
    <source>
        <dbReference type="Pfam" id="PF07045"/>
    </source>
</evidence>
<dbReference type="SUPFAM" id="SSF54909">
    <property type="entry name" value="Dimeric alpha+beta barrel"/>
    <property type="match status" value="1"/>
</dbReference>
<dbReference type="Pfam" id="PF07045">
    <property type="entry name" value="DUF1330"/>
    <property type="match status" value="1"/>
</dbReference>
<protein>
    <submittedName>
        <fullName evidence="2">Uncharacterized conserved protein, DUF1330 family</fullName>
    </submittedName>
</protein>
<gene>
    <name evidence="2" type="ORF">SAMN04488005_1814</name>
</gene>
<reference evidence="3" key="1">
    <citation type="submission" date="2016-10" db="EMBL/GenBank/DDBJ databases">
        <authorList>
            <person name="Varghese N."/>
            <person name="Submissions S."/>
        </authorList>
    </citation>
    <scope>NUCLEOTIDE SEQUENCE [LARGE SCALE GENOMIC DNA]</scope>
    <source>
        <strain evidence="3">DSM 26879</strain>
    </source>
</reference>
<organism evidence="2 3">
    <name type="scientific">Yoonia tamlensis</name>
    <dbReference type="NCBI Taxonomy" id="390270"/>
    <lineage>
        <taxon>Bacteria</taxon>
        <taxon>Pseudomonadati</taxon>
        <taxon>Pseudomonadota</taxon>
        <taxon>Alphaproteobacteria</taxon>
        <taxon>Rhodobacterales</taxon>
        <taxon>Paracoccaceae</taxon>
        <taxon>Yoonia</taxon>
    </lineage>
</organism>
<dbReference type="STRING" id="390270.SAMN04488005_1814"/>
<dbReference type="Gene3D" id="3.30.70.100">
    <property type="match status" value="1"/>
</dbReference>
<feature type="domain" description="DUF1330" evidence="1">
    <location>
        <begin position="3"/>
        <end position="95"/>
    </location>
</feature>
<dbReference type="OrthoDB" id="9806380at2"/>
<dbReference type="Proteomes" id="UP000199478">
    <property type="component" value="Unassembled WGS sequence"/>
</dbReference>
<dbReference type="InterPro" id="IPR010753">
    <property type="entry name" value="DUF1330"/>
</dbReference>
<dbReference type="EMBL" id="FOYP01000001">
    <property type="protein sequence ID" value="SFR42744.1"/>
    <property type="molecule type" value="Genomic_DNA"/>
</dbReference>
<evidence type="ECO:0000313" key="3">
    <source>
        <dbReference type="Proteomes" id="UP000199478"/>
    </source>
</evidence>
<dbReference type="PANTHER" id="PTHR41521">
    <property type="match status" value="1"/>
</dbReference>
<accession>A0A1I6GKM2</accession>
<name>A0A1I6GKM2_9RHOB</name>
<keyword evidence="3" id="KW-1185">Reference proteome</keyword>
<evidence type="ECO:0000313" key="2">
    <source>
        <dbReference type="EMBL" id="SFR42744.1"/>
    </source>
</evidence>
<dbReference type="InterPro" id="IPR011008">
    <property type="entry name" value="Dimeric_a/b-barrel"/>
</dbReference>
<dbReference type="AlphaFoldDB" id="A0A1I6GKM2"/>
<dbReference type="RefSeq" id="WP_090200507.1">
    <property type="nucleotide sequence ID" value="NZ_FOYP01000001.1"/>
</dbReference>
<sequence>MPKGYIIGHITVNDPDAYQEYITRDTPMIAAHGGKPIVRGGPSEVPEGAVFDRHVIFEFPDYASAKALYYSKEYQEVARIRRENATSMIILVEGV</sequence>
<dbReference type="PANTHER" id="PTHR41521:SF4">
    <property type="entry name" value="BLR0684 PROTEIN"/>
    <property type="match status" value="1"/>
</dbReference>
<proteinExistence type="predicted"/>